<dbReference type="EMBL" id="AFQF01002467">
    <property type="protein sequence ID" value="EGU81299.1"/>
    <property type="molecule type" value="Genomic_DNA"/>
</dbReference>
<protein>
    <submittedName>
        <fullName evidence="1">Uncharacterized protein</fullName>
    </submittedName>
</protein>
<proteinExistence type="predicted"/>
<name>F9FP64_FUSOF</name>
<comment type="caution">
    <text evidence="1">The sequence shown here is derived from an EMBL/GenBank/DDBJ whole genome shotgun (WGS) entry which is preliminary data.</text>
</comment>
<evidence type="ECO:0000313" key="1">
    <source>
        <dbReference type="EMBL" id="EGU81299.1"/>
    </source>
</evidence>
<gene>
    <name evidence="1" type="ORF">FOXB_08194</name>
</gene>
<dbReference type="AlphaFoldDB" id="F9FP64"/>
<sequence length="49" mass="5676">MLTYLNTLKLDLGWAQLEELRLGAMWSVNNFCAITYRHVIWIHLVTGLG</sequence>
<accession>F9FP64</accession>
<reference evidence="1" key="1">
    <citation type="journal article" date="2012" name="Mol. Plant Microbe Interact.">
        <title>A highly conserved effector in Fusarium oxysporum is required for full virulence on Arabidopsis.</title>
        <authorList>
            <person name="Thatcher L.F."/>
            <person name="Gardiner D.M."/>
            <person name="Kazan K."/>
            <person name="Manners J."/>
        </authorList>
    </citation>
    <scope>NUCLEOTIDE SEQUENCE [LARGE SCALE GENOMIC DNA]</scope>
    <source>
        <strain evidence="1">Fo5176</strain>
    </source>
</reference>
<organism evidence="1">
    <name type="scientific">Fusarium oxysporum (strain Fo5176)</name>
    <name type="common">Fusarium vascular wilt</name>
    <dbReference type="NCBI Taxonomy" id="660025"/>
    <lineage>
        <taxon>Eukaryota</taxon>
        <taxon>Fungi</taxon>
        <taxon>Dikarya</taxon>
        <taxon>Ascomycota</taxon>
        <taxon>Pezizomycotina</taxon>
        <taxon>Sordariomycetes</taxon>
        <taxon>Hypocreomycetidae</taxon>
        <taxon>Hypocreales</taxon>
        <taxon>Nectriaceae</taxon>
        <taxon>Fusarium</taxon>
        <taxon>Fusarium oxysporum species complex</taxon>
    </lineage>
</organism>